<dbReference type="Proteomes" id="UP000184315">
    <property type="component" value="Unassembled WGS sequence"/>
</dbReference>
<dbReference type="EMBL" id="CZDF01000157">
    <property type="protein sequence ID" value="CUR33391.1"/>
    <property type="molecule type" value="Genomic_DNA"/>
</dbReference>
<dbReference type="AlphaFoldDB" id="A0A1J1LLP1"/>
<evidence type="ECO:0000313" key="1">
    <source>
        <dbReference type="EMBL" id="CUR33391.1"/>
    </source>
</evidence>
<protein>
    <submittedName>
        <fullName evidence="1">Uncharacterized protein</fullName>
    </submittedName>
</protein>
<name>A0A1J1LLP1_9CYAN</name>
<organism evidence="1 2">
    <name type="scientific">Planktothrix tepida PCC 9214</name>
    <dbReference type="NCBI Taxonomy" id="671072"/>
    <lineage>
        <taxon>Bacteria</taxon>
        <taxon>Bacillati</taxon>
        <taxon>Cyanobacteriota</taxon>
        <taxon>Cyanophyceae</taxon>
        <taxon>Oscillatoriophycideae</taxon>
        <taxon>Oscillatoriales</taxon>
        <taxon>Microcoleaceae</taxon>
        <taxon>Planktothrix</taxon>
    </lineage>
</organism>
<sequence>MNIIECCIRITICHSRFNEFTQQTLKIDQGVCIKSCYYGNSVNLGLWLRWIEQAPPEQSGTMWGNLVSECGQIQGSLSLGTDKVILSQALPLMEERRCRDWFYRIIDFIL</sequence>
<gene>
    <name evidence="1" type="ORF">PL9214510060</name>
</gene>
<dbReference type="STRING" id="671072.PL9214510060"/>
<evidence type="ECO:0000313" key="2">
    <source>
        <dbReference type="Proteomes" id="UP000184315"/>
    </source>
</evidence>
<keyword evidence="2" id="KW-1185">Reference proteome</keyword>
<reference evidence="2" key="1">
    <citation type="submission" date="2015-10" db="EMBL/GenBank/DDBJ databases">
        <authorList>
            <person name="Regsiter A."/>
            <person name="william w."/>
        </authorList>
    </citation>
    <scope>NUCLEOTIDE SEQUENCE [LARGE SCALE GENOMIC DNA]</scope>
</reference>
<proteinExistence type="predicted"/>
<accession>A0A1J1LLP1</accession>